<dbReference type="SUPFAM" id="SSF53697">
    <property type="entry name" value="SIS domain"/>
    <property type="match status" value="1"/>
</dbReference>
<sequence>MGLKKDSYENSVLHQVRDLKELAAVQKEKCFNLEKLSGIIEKECCAGIKRVILTGCGDSYSAAGAMLPGFKKMSGIKLCNAPDIMDFCHYYTREKTLKGMKAEEVLVVAVSFSGSADRLAEAMKKAEDFGTKTMLITRNPESKGGKAAKTVFNVETPDGCNSPGLRSYYASMVGIAALGAYIGYCKGSLSEEEFYAAGEKIADYTLEFMEDLERIDDTMFEEAVRMKDLRKFEVIADGNEGSSAQFVEQKFIECSGVYCDHTTSEEFAHISFFFRGPEETAEIIMINEADKSLGRMKDTINGCLAQQRPTLVVTDMEESEFEVRCRNLGEIDNFYGIAEMGVNSMENAGRATVCRIAKAPEQWMSPFVDFIPGALLAAYHAAVNEHNFFNGRFDFRTETWIG</sequence>
<feature type="domain" description="SIS" evidence="4">
    <location>
        <begin position="49"/>
        <end position="178"/>
    </location>
</feature>
<dbReference type="GO" id="GO:0004360">
    <property type="term" value="F:glutamine-fructose-6-phosphate transaminase (isomerizing) activity"/>
    <property type="evidence" value="ECO:0007669"/>
    <property type="project" value="UniProtKB-EC"/>
</dbReference>
<gene>
    <name evidence="5" type="ORF">IAA04_12785</name>
</gene>
<protein>
    <recommendedName>
        <fullName evidence="3">Glutamine--fructose-6-phosphate aminotransferase [isomerizing]</fullName>
        <ecNumber evidence="2">2.6.1.16</ecNumber>
    </recommendedName>
</protein>
<reference evidence="5" key="2">
    <citation type="submission" date="2021-04" db="EMBL/GenBank/DDBJ databases">
        <authorList>
            <person name="Gilroy R."/>
        </authorList>
    </citation>
    <scope>NUCLEOTIDE SEQUENCE</scope>
    <source>
        <strain evidence="5">CHK183-5548</strain>
    </source>
</reference>
<comment type="caution">
    <text evidence="5">The sequence shown here is derived from an EMBL/GenBank/DDBJ whole genome shotgun (WGS) entry which is preliminary data.</text>
</comment>
<dbReference type="GO" id="GO:0006002">
    <property type="term" value="P:fructose 6-phosphate metabolic process"/>
    <property type="evidence" value="ECO:0007669"/>
    <property type="project" value="TreeGrafter"/>
</dbReference>
<dbReference type="AlphaFoldDB" id="A0A9D2PDY7"/>
<evidence type="ECO:0000313" key="5">
    <source>
        <dbReference type="EMBL" id="HJC48917.1"/>
    </source>
</evidence>
<evidence type="ECO:0000256" key="2">
    <source>
        <dbReference type="ARBA" id="ARBA00012916"/>
    </source>
</evidence>
<dbReference type="Pfam" id="PF01380">
    <property type="entry name" value="SIS"/>
    <property type="match status" value="1"/>
</dbReference>
<dbReference type="PANTHER" id="PTHR10937">
    <property type="entry name" value="GLUCOSAMINE--FRUCTOSE-6-PHOSPHATE AMINOTRANSFERASE, ISOMERIZING"/>
    <property type="match status" value="1"/>
</dbReference>
<dbReference type="InterPro" id="IPR046348">
    <property type="entry name" value="SIS_dom_sf"/>
</dbReference>
<evidence type="ECO:0000313" key="6">
    <source>
        <dbReference type="Proteomes" id="UP000823883"/>
    </source>
</evidence>
<organism evidence="5 6">
    <name type="scientific">Candidatus Lachnoclostridium pullistercoris</name>
    <dbReference type="NCBI Taxonomy" id="2838632"/>
    <lineage>
        <taxon>Bacteria</taxon>
        <taxon>Bacillati</taxon>
        <taxon>Bacillota</taxon>
        <taxon>Clostridia</taxon>
        <taxon>Lachnospirales</taxon>
        <taxon>Lachnospiraceae</taxon>
    </lineage>
</organism>
<dbReference type="EC" id="2.6.1.16" evidence="2"/>
<dbReference type="PANTHER" id="PTHR10937:SF0">
    <property type="entry name" value="GLUTAMINE--FRUCTOSE-6-PHOSPHATE TRANSAMINASE (ISOMERIZING)"/>
    <property type="match status" value="1"/>
</dbReference>
<accession>A0A9D2PDY7</accession>
<dbReference type="InterPro" id="IPR001347">
    <property type="entry name" value="SIS_dom"/>
</dbReference>
<dbReference type="GO" id="GO:0097367">
    <property type="term" value="F:carbohydrate derivative binding"/>
    <property type="evidence" value="ECO:0007669"/>
    <property type="project" value="InterPro"/>
</dbReference>
<dbReference type="Proteomes" id="UP000823883">
    <property type="component" value="Unassembled WGS sequence"/>
</dbReference>
<evidence type="ECO:0000256" key="3">
    <source>
        <dbReference type="ARBA" id="ARBA00016090"/>
    </source>
</evidence>
<proteinExistence type="predicted"/>
<name>A0A9D2PDY7_9FIRM</name>
<dbReference type="EMBL" id="DWWL01000084">
    <property type="protein sequence ID" value="HJC48917.1"/>
    <property type="molecule type" value="Genomic_DNA"/>
</dbReference>
<dbReference type="GO" id="GO:0006487">
    <property type="term" value="P:protein N-linked glycosylation"/>
    <property type="evidence" value="ECO:0007669"/>
    <property type="project" value="TreeGrafter"/>
</dbReference>
<evidence type="ECO:0000259" key="4">
    <source>
        <dbReference type="Pfam" id="PF01380"/>
    </source>
</evidence>
<comment type="catalytic activity">
    <reaction evidence="1">
        <text>D-fructose 6-phosphate + L-glutamine = D-glucosamine 6-phosphate + L-glutamate</text>
        <dbReference type="Rhea" id="RHEA:13237"/>
        <dbReference type="ChEBI" id="CHEBI:29985"/>
        <dbReference type="ChEBI" id="CHEBI:58359"/>
        <dbReference type="ChEBI" id="CHEBI:58725"/>
        <dbReference type="ChEBI" id="CHEBI:61527"/>
        <dbReference type="EC" id="2.6.1.16"/>
    </reaction>
</comment>
<evidence type="ECO:0000256" key="1">
    <source>
        <dbReference type="ARBA" id="ARBA00001031"/>
    </source>
</evidence>
<dbReference type="Gene3D" id="3.40.50.10490">
    <property type="entry name" value="Glucose-6-phosphate isomerase like protein, domain 1"/>
    <property type="match status" value="1"/>
</dbReference>
<reference evidence="5" key="1">
    <citation type="journal article" date="2021" name="PeerJ">
        <title>Extensive microbial diversity within the chicken gut microbiome revealed by metagenomics and culture.</title>
        <authorList>
            <person name="Gilroy R."/>
            <person name="Ravi A."/>
            <person name="Getino M."/>
            <person name="Pursley I."/>
            <person name="Horton D.L."/>
            <person name="Alikhan N.F."/>
            <person name="Baker D."/>
            <person name="Gharbi K."/>
            <person name="Hall N."/>
            <person name="Watson M."/>
            <person name="Adriaenssens E.M."/>
            <person name="Foster-Nyarko E."/>
            <person name="Jarju S."/>
            <person name="Secka A."/>
            <person name="Antonio M."/>
            <person name="Oren A."/>
            <person name="Chaudhuri R.R."/>
            <person name="La Ragione R."/>
            <person name="Hildebrand F."/>
            <person name="Pallen M.J."/>
        </authorList>
    </citation>
    <scope>NUCLEOTIDE SEQUENCE</scope>
    <source>
        <strain evidence="5">CHK183-5548</strain>
    </source>
</reference>
<dbReference type="GO" id="GO:0006047">
    <property type="term" value="P:UDP-N-acetylglucosamine metabolic process"/>
    <property type="evidence" value="ECO:0007669"/>
    <property type="project" value="TreeGrafter"/>
</dbReference>